<accession>A0A059BYC3</accession>
<name>A0A059BYC3_EUCGR</name>
<dbReference type="Gramene" id="KCW70949">
    <property type="protein sequence ID" value="KCW70949"/>
    <property type="gene ID" value="EUGRSUZ_F04064"/>
</dbReference>
<reference evidence="2" key="1">
    <citation type="submission" date="2013-07" db="EMBL/GenBank/DDBJ databases">
        <title>The genome of Eucalyptus grandis.</title>
        <authorList>
            <person name="Schmutz J."/>
            <person name="Hayes R."/>
            <person name="Myburg A."/>
            <person name="Tuskan G."/>
            <person name="Grattapaglia D."/>
            <person name="Rokhsar D.S."/>
        </authorList>
    </citation>
    <scope>NUCLEOTIDE SEQUENCE</scope>
    <source>
        <tissue evidence="2">Leaf extractions</tissue>
    </source>
</reference>
<evidence type="ECO:0000256" key="1">
    <source>
        <dbReference type="SAM" id="MobiDB-lite"/>
    </source>
</evidence>
<feature type="compositionally biased region" description="Basic and acidic residues" evidence="1">
    <location>
        <begin position="81"/>
        <end position="102"/>
    </location>
</feature>
<feature type="region of interest" description="Disordered" evidence="1">
    <location>
        <begin position="81"/>
        <end position="106"/>
    </location>
</feature>
<protein>
    <submittedName>
        <fullName evidence="2">Uncharacterized protein</fullName>
    </submittedName>
</protein>
<evidence type="ECO:0000313" key="2">
    <source>
        <dbReference type="EMBL" id="KCW70949.1"/>
    </source>
</evidence>
<dbReference type="InParanoid" id="A0A059BYC3"/>
<organism evidence="2">
    <name type="scientific">Eucalyptus grandis</name>
    <name type="common">Flooded gum</name>
    <dbReference type="NCBI Taxonomy" id="71139"/>
    <lineage>
        <taxon>Eukaryota</taxon>
        <taxon>Viridiplantae</taxon>
        <taxon>Streptophyta</taxon>
        <taxon>Embryophyta</taxon>
        <taxon>Tracheophyta</taxon>
        <taxon>Spermatophyta</taxon>
        <taxon>Magnoliopsida</taxon>
        <taxon>eudicotyledons</taxon>
        <taxon>Gunneridae</taxon>
        <taxon>Pentapetalae</taxon>
        <taxon>rosids</taxon>
        <taxon>malvids</taxon>
        <taxon>Myrtales</taxon>
        <taxon>Myrtaceae</taxon>
        <taxon>Myrtoideae</taxon>
        <taxon>Eucalypteae</taxon>
        <taxon>Eucalyptus</taxon>
    </lineage>
</organism>
<dbReference type="AlphaFoldDB" id="A0A059BYC3"/>
<proteinExistence type="predicted"/>
<gene>
    <name evidence="2" type="ORF">EUGRSUZ_F04064</name>
</gene>
<feature type="compositionally biased region" description="Basic and acidic residues" evidence="1">
    <location>
        <begin position="29"/>
        <end position="43"/>
    </location>
</feature>
<dbReference type="EMBL" id="KK198758">
    <property type="protein sequence ID" value="KCW70949.1"/>
    <property type="molecule type" value="Genomic_DNA"/>
</dbReference>
<feature type="region of interest" description="Disordered" evidence="1">
    <location>
        <begin position="1"/>
        <end position="45"/>
    </location>
</feature>
<sequence>MTKKIKALVTGDGLKDQRTAGSETVTLRHPKDTPRRNPREGEIGRTNLKRCAIGGRRSDGAAAAISIRCSIGLVVNSTIDDRRSTEEFGESRERRERGEKRGLLGFPTPNTCEFSRANGASQLYIHLDQI</sequence>